<dbReference type="GO" id="GO:0016020">
    <property type="term" value="C:membrane"/>
    <property type="evidence" value="ECO:0007669"/>
    <property type="project" value="TreeGrafter"/>
</dbReference>
<reference evidence="4 5" key="2">
    <citation type="journal article" date="2013" name="PLoS ONE">
        <title>INDIGO - INtegrated Data Warehouse of MIcrobial GenOmes with Examples from the Red Sea Extremophiles.</title>
        <authorList>
            <person name="Alam I."/>
            <person name="Antunes A."/>
            <person name="Kamau A.A."/>
            <person name="Ba Alawi W."/>
            <person name="Kalkatawi M."/>
            <person name="Stingl U."/>
            <person name="Bajic V.B."/>
        </authorList>
    </citation>
    <scope>NUCLEOTIDE SEQUENCE [LARGE SCALE GENOMIC DNA]</scope>
    <source>
        <strain evidence="4 5">E1L3A</strain>
    </source>
</reference>
<dbReference type="OrthoDB" id="335726at2"/>
<dbReference type="PROSITE" id="PS00061">
    <property type="entry name" value="ADH_SHORT"/>
    <property type="match status" value="1"/>
</dbReference>
<dbReference type="InterPro" id="IPR057326">
    <property type="entry name" value="KR_dom"/>
</dbReference>
<comment type="similarity">
    <text evidence="1">Belongs to the short-chain dehydrogenases/reductases (SDR) family.</text>
</comment>
<dbReference type="STRING" id="1033802.SSPSH_000294"/>
<reference evidence="4 5" key="1">
    <citation type="journal article" date="2011" name="J. Bacteriol.">
        <title>Genome sequence of Salinisphaera shabanensis, a gammaproteobacterium from the harsh, variable environment of the brine-seawater interface of the Shaban Deep in the Red Sea.</title>
        <authorList>
            <person name="Antunes A."/>
            <person name="Alam I."/>
            <person name="Bajic V.B."/>
            <person name="Stingl U."/>
        </authorList>
    </citation>
    <scope>NUCLEOTIDE SEQUENCE [LARGE SCALE GENOMIC DNA]</scope>
    <source>
        <strain evidence="4 5">E1L3A</strain>
    </source>
</reference>
<organism evidence="4 5">
    <name type="scientific">Salinisphaera shabanensis E1L3A</name>
    <dbReference type="NCBI Taxonomy" id="1033802"/>
    <lineage>
        <taxon>Bacteria</taxon>
        <taxon>Pseudomonadati</taxon>
        <taxon>Pseudomonadota</taxon>
        <taxon>Gammaproteobacteria</taxon>
        <taxon>Salinisphaerales</taxon>
        <taxon>Salinisphaeraceae</taxon>
        <taxon>Salinisphaera</taxon>
    </lineage>
</organism>
<proteinExistence type="inferred from homology"/>
<dbReference type="PANTHER" id="PTHR44196">
    <property type="entry name" value="DEHYDROGENASE/REDUCTASE SDR FAMILY MEMBER 7B"/>
    <property type="match status" value="1"/>
</dbReference>
<name>U2ESA3_9GAMM</name>
<feature type="domain" description="Ketoreductase" evidence="3">
    <location>
        <begin position="2"/>
        <end position="186"/>
    </location>
</feature>
<dbReference type="RefSeq" id="WP_006913140.1">
    <property type="nucleotide sequence ID" value="NZ_AFNV02000002.1"/>
</dbReference>
<dbReference type="AlphaFoldDB" id="U2ESA3"/>
<dbReference type="Proteomes" id="UP000006242">
    <property type="component" value="Unassembled WGS sequence"/>
</dbReference>
<dbReference type="GO" id="GO:0004316">
    <property type="term" value="F:3-oxoacyl-[acyl-carrier-protein] reductase (NADPH) activity"/>
    <property type="evidence" value="ECO:0007669"/>
    <property type="project" value="UniProtKB-EC"/>
</dbReference>
<protein>
    <submittedName>
        <fullName evidence="4">3-oxoacyl-acyl-carrier protein reductase</fullName>
        <ecNumber evidence="4">1.1.1.100</ecNumber>
    </submittedName>
</protein>
<dbReference type="SUPFAM" id="SSF51735">
    <property type="entry name" value="NAD(P)-binding Rossmann-fold domains"/>
    <property type="match status" value="1"/>
</dbReference>
<dbReference type="SMART" id="SM00822">
    <property type="entry name" value="PKS_KR"/>
    <property type="match status" value="1"/>
</dbReference>
<dbReference type="Pfam" id="PF00106">
    <property type="entry name" value="adh_short"/>
    <property type="match status" value="1"/>
</dbReference>
<sequence length="261" mass="26855">MGVTLLTGASSGIGRSLARRLAAGGEVMALVARRDELLASLVAEIEAAGGNALALPCDVTDRVALANAVDIAESQLGPVTRLVANAGGGEPTDATQFDAGVFESVVRLNLVGVANAVAAVLPGMLARGDGHLVATGSLAGCRGLPSAAAYSAAKGGLANLMDSLRIDLRGRGIAVTLLMPGFVRTKPKKPGGSRGKPFRVDLEVATARMENAILARRRRLIFPWSLALAIGLTRLLPFGIDEWLLAGRGRTAGPRRNEPPA</sequence>
<dbReference type="PRINTS" id="PR00081">
    <property type="entry name" value="GDHRDH"/>
</dbReference>
<evidence type="ECO:0000259" key="3">
    <source>
        <dbReference type="SMART" id="SM00822"/>
    </source>
</evidence>
<dbReference type="InterPro" id="IPR036291">
    <property type="entry name" value="NAD(P)-bd_dom_sf"/>
</dbReference>
<evidence type="ECO:0000256" key="2">
    <source>
        <dbReference type="ARBA" id="ARBA00023002"/>
    </source>
</evidence>
<dbReference type="InterPro" id="IPR002347">
    <property type="entry name" value="SDR_fam"/>
</dbReference>
<dbReference type="InterPro" id="IPR020904">
    <property type="entry name" value="Sc_DH/Rdtase_CS"/>
</dbReference>
<dbReference type="Gene3D" id="3.40.50.720">
    <property type="entry name" value="NAD(P)-binding Rossmann-like Domain"/>
    <property type="match status" value="1"/>
</dbReference>
<comment type="caution">
    <text evidence="4">The sequence shown here is derived from an EMBL/GenBank/DDBJ whole genome shotgun (WGS) entry which is preliminary data.</text>
</comment>
<evidence type="ECO:0000256" key="1">
    <source>
        <dbReference type="ARBA" id="ARBA00006484"/>
    </source>
</evidence>
<evidence type="ECO:0000313" key="4">
    <source>
        <dbReference type="EMBL" id="ERJ20570.1"/>
    </source>
</evidence>
<dbReference type="EMBL" id="AFNV02000002">
    <property type="protein sequence ID" value="ERJ20570.1"/>
    <property type="molecule type" value="Genomic_DNA"/>
</dbReference>
<dbReference type="EC" id="1.1.1.100" evidence="4"/>
<keyword evidence="5" id="KW-1185">Reference proteome</keyword>
<accession>U2ESA3</accession>
<keyword evidence="2 4" id="KW-0560">Oxidoreductase</keyword>
<evidence type="ECO:0000313" key="5">
    <source>
        <dbReference type="Proteomes" id="UP000006242"/>
    </source>
</evidence>
<gene>
    <name evidence="4" type="ORF">SSPSH_000294</name>
</gene>
<dbReference type="PANTHER" id="PTHR44196:SF1">
    <property type="entry name" value="DEHYDROGENASE_REDUCTASE SDR FAMILY MEMBER 7B"/>
    <property type="match status" value="1"/>
</dbReference>
<dbReference type="eggNOG" id="COG0300">
    <property type="taxonomic scope" value="Bacteria"/>
</dbReference>